<reference evidence="2" key="1">
    <citation type="submission" date="2011-08" db="EMBL/GenBank/DDBJ databases">
        <authorList>
            <person name="Rombauts S."/>
        </authorList>
    </citation>
    <scope>NUCLEOTIDE SEQUENCE</scope>
    <source>
        <strain evidence="2">London</strain>
    </source>
</reference>
<dbReference type="Proteomes" id="UP000015104">
    <property type="component" value="Unassembled WGS sequence"/>
</dbReference>
<dbReference type="HOGENOM" id="CLU_3423484_0_0_1"/>
<dbReference type="AlphaFoldDB" id="T1L077"/>
<accession>T1L077</accession>
<dbReference type="EnsemblMetazoa" id="tetur29g01480.1">
    <property type="protein sequence ID" value="tetur29g01480.1"/>
    <property type="gene ID" value="tetur29g01480"/>
</dbReference>
<protein>
    <submittedName>
        <fullName evidence="1">Uncharacterized protein</fullName>
    </submittedName>
</protein>
<proteinExistence type="predicted"/>
<organism evidence="1 2">
    <name type="scientific">Tetranychus urticae</name>
    <name type="common">Two-spotted spider mite</name>
    <dbReference type="NCBI Taxonomy" id="32264"/>
    <lineage>
        <taxon>Eukaryota</taxon>
        <taxon>Metazoa</taxon>
        <taxon>Ecdysozoa</taxon>
        <taxon>Arthropoda</taxon>
        <taxon>Chelicerata</taxon>
        <taxon>Arachnida</taxon>
        <taxon>Acari</taxon>
        <taxon>Acariformes</taxon>
        <taxon>Trombidiformes</taxon>
        <taxon>Prostigmata</taxon>
        <taxon>Eleutherengona</taxon>
        <taxon>Raphignathae</taxon>
        <taxon>Tetranychoidea</taxon>
        <taxon>Tetranychidae</taxon>
        <taxon>Tetranychus</taxon>
    </lineage>
</organism>
<sequence length="23" mass="2768">MYEHDDGDGDDKNIIVRIEEKLY</sequence>
<evidence type="ECO:0000313" key="1">
    <source>
        <dbReference type="EnsemblMetazoa" id="tetur29g01480.1"/>
    </source>
</evidence>
<reference evidence="1" key="2">
    <citation type="submission" date="2015-06" db="UniProtKB">
        <authorList>
            <consortium name="EnsemblMetazoa"/>
        </authorList>
    </citation>
    <scope>IDENTIFICATION</scope>
</reference>
<evidence type="ECO:0000313" key="2">
    <source>
        <dbReference type="Proteomes" id="UP000015104"/>
    </source>
</evidence>
<keyword evidence="2" id="KW-1185">Reference proteome</keyword>
<name>T1L077_TETUR</name>
<dbReference type="EMBL" id="CAEY01000763">
    <property type="status" value="NOT_ANNOTATED_CDS"/>
    <property type="molecule type" value="Genomic_DNA"/>
</dbReference>